<reference evidence="9 10" key="1">
    <citation type="journal article" date="2018" name="Sci. Rep.">
        <title>Genomic signatures of local adaptation to the degree of environmental predictability in rotifers.</title>
        <authorList>
            <person name="Franch-Gras L."/>
            <person name="Hahn C."/>
            <person name="Garcia-Roger E.M."/>
            <person name="Carmona M.J."/>
            <person name="Serra M."/>
            <person name="Gomez A."/>
        </authorList>
    </citation>
    <scope>NUCLEOTIDE SEQUENCE [LARGE SCALE GENOMIC DNA]</scope>
    <source>
        <strain evidence="9">HYR1</strain>
    </source>
</reference>
<dbReference type="GO" id="GO:0000981">
    <property type="term" value="F:DNA-binding transcription factor activity, RNA polymerase II-specific"/>
    <property type="evidence" value="ECO:0007669"/>
    <property type="project" value="TreeGrafter"/>
</dbReference>
<keyword evidence="2" id="KW-0677">Repeat</keyword>
<protein>
    <submittedName>
        <fullName evidence="9">Pogo transposable element with ZNF domain</fullName>
    </submittedName>
</protein>
<name>A0A3M7RCH1_BRAPC</name>
<accession>A0A3M7RCH1</accession>
<dbReference type="EMBL" id="REGN01003701">
    <property type="protein sequence ID" value="RNA21266.1"/>
    <property type="molecule type" value="Genomic_DNA"/>
</dbReference>
<dbReference type="GO" id="GO:0000978">
    <property type="term" value="F:RNA polymerase II cis-regulatory region sequence-specific DNA binding"/>
    <property type="evidence" value="ECO:0007669"/>
    <property type="project" value="TreeGrafter"/>
</dbReference>
<feature type="region of interest" description="Disordered" evidence="7">
    <location>
        <begin position="380"/>
        <end position="401"/>
    </location>
</feature>
<evidence type="ECO:0000256" key="4">
    <source>
        <dbReference type="ARBA" id="ARBA00022833"/>
    </source>
</evidence>
<dbReference type="AlphaFoldDB" id="A0A3M7RCH1"/>
<keyword evidence="5" id="KW-0539">Nucleus</keyword>
<evidence type="ECO:0000256" key="3">
    <source>
        <dbReference type="ARBA" id="ARBA00022771"/>
    </source>
</evidence>
<evidence type="ECO:0000259" key="8">
    <source>
        <dbReference type="PROSITE" id="PS50157"/>
    </source>
</evidence>
<sequence length="532" mass="62368">MNIFLNNILKSRYKIKILNIYSEETQDFSSKNNQIRIYFFFKFKFKLHFTENCRCNICDLILENNIELTSHICSHLESNELSTDQNIYISPFDAVTTTCGVCDTQFNNPFQLIKHLDSAHMKQLSEYKCRICEKQHEKLSDLIEHLNKLHSEQEMPYRCDACGFRTSFYADAIYHIKKEHLNTLRHFCPYCLKSLVLPFNKKLGHVQCNIFYSHLITHFNKHENDQIIPSKCKHCTKCILHIRHMKEHLVFDHNSIIISEEKSSDDEKKEDYDDKIELDLVNAEKDLRKRLSNKTSRAIDPESKSNAQINLRKRKRSLNEARNESENEASEDDLVKLDELESEVKLDDPLKDKLKAEGRVKTKKKTSEYSNLIKKAQTLKSSKNESVEVKTDDLKEEPNSPVVEEPVVYKKKQKALKQTNVRPNMQRRRFRSSNFVLDRDLCQVDSSNSQHLSALIYGSLRFSCEKAQFKCIECGDTDLKSHYSLIKYTYLKKIFLSILRLSLKYGPGSKKFEPWESSLEVCIGLRLARVKY</sequence>
<dbReference type="SMART" id="SM00355">
    <property type="entry name" value="ZnF_C2H2"/>
    <property type="match status" value="5"/>
</dbReference>
<organism evidence="9 10">
    <name type="scientific">Brachionus plicatilis</name>
    <name type="common">Marine rotifer</name>
    <name type="synonym">Brachionus muelleri</name>
    <dbReference type="NCBI Taxonomy" id="10195"/>
    <lineage>
        <taxon>Eukaryota</taxon>
        <taxon>Metazoa</taxon>
        <taxon>Spiralia</taxon>
        <taxon>Gnathifera</taxon>
        <taxon>Rotifera</taxon>
        <taxon>Eurotatoria</taxon>
        <taxon>Monogononta</taxon>
        <taxon>Pseudotrocha</taxon>
        <taxon>Ploima</taxon>
        <taxon>Brachionidae</taxon>
        <taxon>Brachionus</taxon>
    </lineage>
</organism>
<dbReference type="PROSITE" id="PS00028">
    <property type="entry name" value="ZINC_FINGER_C2H2_1"/>
    <property type="match status" value="1"/>
</dbReference>
<evidence type="ECO:0000313" key="10">
    <source>
        <dbReference type="Proteomes" id="UP000276133"/>
    </source>
</evidence>
<dbReference type="InterPro" id="IPR050527">
    <property type="entry name" value="Snail/Krueppel_Znf"/>
</dbReference>
<evidence type="ECO:0000256" key="7">
    <source>
        <dbReference type="SAM" id="MobiDB-lite"/>
    </source>
</evidence>
<evidence type="ECO:0000256" key="5">
    <source>
        <dbReference type="ARBA" id="ARBA00023242"/>
    </source>
</evidence>
<keyword evidence="3 6" id="KW-0863">Zinc-finger</keyword>
<dbReference type="SUPFAM" id="SSF57667">
    <property type="entry name" value="beta-beta-alpha zinc fingers"/>
    <property type="match status" value="1"/>
</dbReference>
<dbReference type="Gene3D" id="3.30.160.60">
    <property type="entry name" value="Classic Zinc Finger"/>
    <property type="match status" value="1"/>
</dbReference>
<evidence type="ECO:0000313" key="9">
    <source>
        <dbReference type="EMBL" id="RNA21266.1"/>
    </source>
</evidence>
<gene>
    <name evidence="9" type="ORF">BpHYR1_020302</name>
</gene>
<keyword evidence="1" id="KW-0479">Metal-binding</keyword>
<feature type="domain" description="C2H2-type" evidence="8">
    <location>
        <begin position="127"/>
        <end position="155"/>
    </location>
</feature>
<evidence type="ECO:0000256" key="2">
    <source>
        <dbReference type="ARBA" id="ARBA00022737"/>
    </source>
</evidence>
<dbReference type="PANTHER" id="PTHR24388">
    <property type="entry name" value="ZINC FINGER PROTEIN"/>
    <property type="match status" value="1"/>
</dbReference>
<evidence type="ECO:0000256" key="1">
    <source>
        <dbReference type="ARBA" id="ARBA00022723"/>
    </source>
</evidence>
<dbReference type="InterPro" id="IPR013087">
    <property type="entry name" value="Znf_C2H2_type"/>
</dbReference>
<proteinExistence type="predicted"/>
<dbReference type="PANTHER" id="PTHR24388:SF90">
    <property type="entry name" value="C2H2-TYPE DOMAIN-CONTAINING PROTEIN"/>
    <property type="match status" value="1"/>
</dbReference>
<keyword evidence="10" id="KW-1185">Reference proteome</keyword>
<dbReference type="PROSITE" id="PS50157">
    <property type="entry name" value="ZINC_FINGER_C2H2_2"/>
    <property type="match status" value="1"/>
</dbReference>
<dbReference type="GO" id="GO:0008270">
    <property type="term" value="F:zinc ion binding"/>
    <property type="evidence" value="ECO:0007669"/>
    <property type="project" value="UniProtKB-KW"/>
</dbReference>
<dbReference type="Proteomes" id="UP000276133">
    <property type="component" value="Unassembled WGS sequence"/>
</dbReference>
<evidence type="ECO:0000256" key="6">
    <source>
        <dbReference type="PROSITE-ProRule" id="PRU00042"/>
    </source>
</evidence>
<dbReference type="OrthoDB" id="10032537at2759"/>
<feature type="compositionally biased region" description="Basic and acidic residues" evidence="7">
    <location>
        <begin position="382"/>
        <end position="398"/>
    </location>
</feature>
<dbReference type="InterPro" id="IPR036236">
    <property type="entry name" value="Znf_C2H2_sf"/>
</dbReference>
<dbReference type="STRING" id="10195.A0A3M7RCH1"/>
<comment type="caution">
    <text evidence="9">The sequence shown here is derived from an EMBL/GenBank/DDBJ whole genome shotgun (WGS) entry which is preliminary data.</text>
</comment>
<feature type="region of interest" description="Disordered" evidence="7">
    <location>
        <begin position="292"/>
        <end position="335"/>
    </location>
</feature>
<keyword evidence="4" id="KW-0862">Zinc</keyword>